<name>A0ABT2ZMM6_9RHOB</name>
<dbReference type="PROSITE" id="PS50005">
    <property type="entry name" value="TPR"/>
    <property type="match status" value="1"/>
</dbReference>
<reference evidence="3 4" key="1">
    <citation type="submission" date="2022-10" db="EMBL/GenBank/DDBJ databases">
        <title>Defluviimonas sp. nov., isolated from ocean surface sediments.</title>
        <authorList>
            <person name="He W."/>
            <person name="Wang L."/>
            <person name="Zhang D.-F."/>
        </authorList>
    </citation>
    <scope>NUCLEOTIDE SEQUENCE [LARGE SCALE GENOMIC DNA]</scope>
    <source>
        <strain evidence="3 4">WL0050</strain>
    </source>
</reference>
<feature type="repeat" description="TPR" evidence="1">
    <location>
        <begin position="69"/>
        <end position="102"/>
    </location>
</feature>
<gene>
    <name evidence="3" type="ORF">OEZ71_08755</name>
</gene>
<organism evidence="3 4">
    <name type="scientific">Albidovulum litorale</name>
    <dbReference type="NCBI Taxonomy" id="2984134"/>
    <lineage>
        <taxon>Bacteria</taxon>
        <taxon>Pseudomonadati</taxon>
        <taxon>Pseudomonadota</taxon>
        <taxon>Alphaproteobacteria</taxon>
        <taxon>Rhodobacterales</taxon>
        <taxon>Paracoccaceae</taxon>
        <taxon>Albidovulum</taxon>
    </lineage>
</organism>
<accession>A0ABT2ZMM6</accession>
<keyword evidence="4" id="KW-1185">Reference proteome</keyword>
<dbReference type="RefSeq" id="WP_263739565.1">
    <property type="nucleotide sequence ID" value="NZ_JAOWKZ010000002.1"/>
</dbReference>
<dbReference type="Gene3D" id="1.25.40.10">
    <property type="entry name" value="Tetratricopeptide repeat domain"/>
    <property type="match status" value="1"/>
</dbReference>
<dbReference type="InterPro" id="IPR011990">
    <property type="entry name" value="TPR-like_helical_dom_sf"/>
</dbReference>
<keyword evidence="1" id="KW-0802">TPR repeat</keyword>
<evidence type="ECO:0000256" key="1">
    <source>
        <dbReference type="PROSITE-ProRule" id="PRU00339"/>
    </source>
</evidence>
<proteinExistence type="predicted"/>
<feature type="chain" id="PRO_5046663678" evidence="2">
    <location>
        <begin position="25"/>
        <end position="152"/>
    </location>
</feature>
<evidence type="ECO:0000313" key="3">
    <source>
        <dbReference type="EMBL" id="MCV2872383.1"/>
    </source>
</evidence>
<dbReference type="EMBL" id="JAOWKZ010000002">
    <property type="protein sequence ID" value="MCV2872383.1"/>
    <property type="molecule type" value="Genomic_DNA"/>
</dbReference>
<dbReference type="SUPFAM" id="SSF48452">
    <property type="entry name" value="TPR-like"/>
    <property type="match status" value="1"/>
</dbReference>
<dbReference type="SMART" id="SM00028">
    <property type="entry name" value="TPR"/>
    <property type="match status" value="2"/>
</dbReference>
<sequence length="152" mass="16230">MILNHFPILRVFVALAMLGTPAFAAGSNDNAAASAPTGMTEAQAAVDAGRYPEALRLLAAVIKSEPRNANALDLMGYSNRKMNRLSEAARYYDAALKVNPQHIGALGHQGELFVETGDYDRARQNLKLITAICGACEEVIDLRAALDAKGQS</sequence>
<dbReference type="Pfam" id="PF13432">
    <property type="entry name" value="TPR_16"/>
    <property type="match status" value="2"/>
</dbReference>
<evidence type="ECO:0000313" key="4">
    <source>
        <dbReference type="Proteomes" id="UP001652564"/>
    </source>
</evidence>
<feature type="signal peptide" evidence="2">
    <location>
        <begin position="1"/>
        <end position="24"/>
    </location>
</feature>
<keyword evidence="2" id="KW-0732">Signal</keyword>
<dbReference type="InterPro" id="IPR019734">
    <property type="entry name" value="TPR_rpt"/>
</dbReference>
<comment type="caution">
    <text evidence="3">The sequence shown here is derived from an EMBL/GenBank/DDBJ whole genome shotgun (WGS) entry which is preliminary data.</text>
</comment>
<protein>
    <submittedName>
        <fullName evidence="3">Tetratricopeptide repeat protein</fullName>
    </submittedName>
</protein>
<dbReference type="Proteomes" id="UP001652564">
    <property type="component" value="Unassembled WGS sequence"/>
</dbReference>
<evidence type="ECO:0000256" key="2">
    <source>
        <dbReference type="SAM" id="SignalP"/>
    </source>
</evidence>